<evidence type="ECO:0000256" key="7">
    <source>
        <dbReference type="SAM" id="Phobius"/>
    </source>
</evidence>
<sequence>MVIFFIFGFGLWLLLTLTLHWSSVIAGLLASLLTTLIYGGYFTRHPIRFLQPHRWFWLLVYIPYFIWFMIRANLDVAFRVLHPDRPINPGIVKIKTILKTDTAKVFLANSITLTPGTMTCDIDGEYLYIHWIDVRAQDVEGASRIIARPFEKILRRIFE</sequence>
<accession>A0A660SLX7</accession>
<dbReference type="Proteomes" id="UP000268469">
    <property type="component" value="Unassembled WGS sequence"/>
</dbReference>
<organism evidence="8 9">
    <name type="scientific">candidate division WOR-3 bacterium</name>
    <dbReference type="NCBI Taxonomy" id="2052148"/>
    <lineage>
        <taxon>Bacteria</taxon>
        <taxon>Bacteria division WOR-3</taxon>
    </lineage>
</organism>
<evidence type="ECO:0000256" key="3">
    <source>
        <dbReference type="ARBA" id="ARBA00022475"/>
    </source>
</evidence>
<evidence type="ECO:0000256" key="6">
    <source>
        <dbReference type="ARBA" id="ARBA00023136"/>
    </source>
</evidence>
<gene>
    <name evidence="8" type="ORF">DRP53_00185</name>
</gene>
<keyword evidence="6 7" id="KW-0472">Membrane</keyword>
<comment type="similarity">
    <text evidence="2">Belongs to the CPA3 antiporters (TC 2.A.63) subunit E family.</text>
</comment>
<evidence type="ECO:0000256" key="1">
    <source>
        <dbReference type="ARBA" id="ARBA00004651"/>
    </source>
</evidence>
<keyword evidence="3" id="KW-1003">Cell membrane</keyword>
<dbReference type="GO" id="GO:0008324">
    <property type="term" value="F:monoatomic cation transmembrane transporter activity"/>
    <property type="evidence" value="ECO:0007669"/>
    <property type="project" value="InterPro"/>
</dbReference>
<dbReference type="EMBL" id="QNBE01000001">
    <property type="protein sequence ID" value="RKX71845.1"/>
    <property type="molecule type" value="Genomic_DNA"/>
</dbReference>
<reference evidence="8 9" key="1">
    <citation type="submission" date="2018-06" db="EMBL/GenBank/DDBJ databases">
        <title>Extensive metabolic versatility and redundancy in microbially diverse, dynamic hydrothermal sediments.</title>
        <authorList>
            <person name="Dombrowski N."/>
            <person name="Teske A."/>
            <person name="Baker B.J."/>
        </authorList>
    </citation>
    <scope>NUCLEOTIDE SEQUENCE [LARGE SCALE GENOMIC DNA]</scope>
    <source>
        <strain evidence="8">B36_G15</strain>
    </source>
</reference>
<protein>
    <submittedName>
        <fullName evidence="8">Na+/H+ antiporter subunit E</fullName>
    </submittedName>
</protein>
<comment type="subcellular location">
    <subcellularLocation>
        <location evidence="1">Cell membrane</location>
        <topology evidence="1">Multi-pass membrane protein</topology>
    </subcellularLocation>
</comment>
<dbReference type="PANTHER" id="PTHR34584">
    <property type="entry name" value="NA(+)/H(+) ANTIPORTER SUBUNIT E1"/>
    <property type="match status" value="1"/>
</dbReference>
<evidence type="ECO:0000256" key="2">
    <source>
        <dbReference type="ARBA" id="ARBA00006228"/>
    </source>
</evidence>
<keyword evidence="4 7" id="KW-0812">Transmembrane</keyword>
<feature type="transmembrane region" description="Helical" evidence="7">
    <location>
        <begin position="54"/>
        <end position="70"/>
    </location>
</feature>
<dbReference type="PIRSF" id="PIRSF019239">
    <property type="entry name" value="MrpE"/>
    <property type="match status" value="1"/>
</dbReference>
<dbReference type="InterPro" id="IPR002758">
    <property type="entry name" value="Cation_antiport_E"/>
</dbReference>
<evidence type="ECO:0000313" key="8">
    <source>
        <dbReference type="EMBL" id="RKX71845.1"/>
    </source>
</evidence>
<evidence type="ECO:0000313" key="9">
    <source>
        <dbReference type="Proteomes" id="UP000268469"/>
    </source>
</evidence>
<name>A0A660SLX7_UNCW3</name>
<evidence type="ECO:0000256" key="5">
    <source>
        <dbReference type="ARBA" id="ARBA00022989"/>
    </source>
</evidence>
<dbReference type="PANTHER" id="PTHR34584:SF1">
    <property type="entry name" value="NA(+)_H(+) ANTIPORTER SUBUNIT E1"/>
    <property type="match status" value="1"/>
</dbReference>
<evidence type="ECO:0000256" key="4">
    <source>
        <dbReference type="ARBA" id="ARBA00022692"/>
    </source>
</evidence>
<dbReference type="AlphaFoldDB" id="A0A660SLX7"/>
<dbReference type="GO" id="GO:0005886">
    <property type="term" value="C:plasma membrane"/>
    <property type="evidence" value="ECO:0007669"/>
    <property type="project" value="UniProtKB-SubCell"/>
</dbReference>
<dbReference type="Pfam" id="PF01899">
    <property type="entry name" value="MNHE"/>
    <property type="match status" value="1"/>
</dbReference>
<keyword evidence="5 7" id="KW-1133">Transmembrane helix</keyword>
<comment type="caution">
    <text evidence="8">The sequence shown here is derived from an EMBL/GenBank/DDBJ whole genome shotgun (WGS) entry which is preliminary data.</text>
</comment>
<proteinExistence type="inferred from homology"/>